<dbReference type="Proteomes" id="UP000828390">
    <property type="component" value="Unassembled WGS sequence"/>
</dbReference>
<keyword evidence="2" id="KW-1185">Reference proteome</keyword>
<proteinExistence type="predicted"/>
<evidence type="ECO:0000313" key="1">
    <source>
        <dbReference type="EMBL" id="KAH3856363.1"/>
    </source>
</evidence>
<protein>
    <submittedName>
        <fullName evidence="1">Uncharacterized protein</fullName>
    </submittedName>
</protein>
<sequence>MVDNGLMTMVDHGHMTMPDHVLLNGTTVFVHGQPWCLSMVDHGIVPWSTMVFDDHGQRLWCHSTKRVLPW</sequence>
<comment type="caution">
    <text evidence="1">The sequence shown here is derived from an EMBL/GenBank/DDBJ whole genome shotgun (WGS) entry which is preliminary data.</text>
</comment>
<accession>A0A9D4R6U2</accession>
<gene>
    <name evidence="1" type="ORF">DPMN_098949</name>
</gene>
<organism evidence="1 2">
    <name type="scientific">Dreissena polymorpha</name>
    <name type="common">Zebra mussel</name>
    <name type="synonym">Mytilus polymorpha</name>
    <dbReference type="NCBI Taxonomy" id="45954"/>
    <lineage>
        <taxon>Eukaryota</taxon>
        <taxon>Metazoa</taxon>
        <taxon>Spiralia</taxon>
        <taxon>Lophotrochozoa</taxon>
        <taxon>Mollusca</taxon>
        <taxon>Bivalvia</taxon>
        <taxon>Autobranchia</taxon>
        <taxon>Heteroconchia</taxon>
        <taxon>Euheterodonta</taxon>
        <taxon>Imparidentia</taxon>
        <taxon>Neoheterodontei</taxon>
        <taxon>Myida</taxon>
        <taxon>Dreissenoidea</taxon>
        <taxon>Dreissenidae</taxon>
        <taxon>Dreissena</taxon>
    </lineage>
</organism>
<name>A0A9D4R6U2_DREPO</name>
<dbReference type="AlphaFoldDB" id="A0A9D4R6U2"/>
<dbReference type="EMBL" id="JAIWYP010000003">
    <property type="protein sequence ID" value="KAH3856363.1"/>
    <property type="molecule type" value="Genomic_DNA"/>
</dbReference>
<evidence type="ECO:0000313" key="2">
    <source>
        <dbReference type="Proteomes" id="UP000828390"/>
    </source>
</evidence>
<reference evidence="1" key="2">
    <citation type="submission" date="2020-11" db="EMBL/GenBank/DDBJ databases">
        <authorList>
            <person name="McCartney M.A."/>
            <person name="Auch B."/>
            <person name="Kono T."/>
            <person name="Mallez S."/>
            <person name="Becker A."/>
            <person name="Gohl D.M."/>
            <person name="Silverstein K.A.T."/>
            <person name="Koren S."/>
            <person name="Bechman K.B."/>
            <person name="Herman A."/>
            <person name="Abrahante J.E."/>
            <person name="Garbe J."/>
        </authorList>
    </citation>
    <scope>NUCLEOTIDE SEQUENCE</scope>
    <source>
        <strain evidence="1">Duluth1</strain>
        <tissue evidence="1">Whole animal</tissue>
    </source>
</reference>
<reference evidence="1" key="1">
    <citation type="journal article" date="2019" name="bioRxiv">
        <title>The Genome of the Zebra Mussel, Dreissena polymorpha: A Resource for Invasive Species Research.</title>
        <authorList>
            <person name="McCartney M.A."/>
            <person name="Auch B."/>
            <person name="Kono T."/>
            <person name="Mallez S."/>
            <person name="Zhang Y."/>
            <person name="Obille A."/>
            <person name="Becker A."/>
            <person name="Abrahante J.E."/>
            <person name="Garbe J."/>
            <person name="Badalamenti J.P."/>
            <person name="Herman A."/>
            <person name="Mangelson H."/>
            <person name="Liachko I."/>
            <person name="Sullivan S."/>
            <person name="Sone E.D."/>
            <person name="Koren S."/>
            <person name="Silverstein K.A.T."/>
            <person name="Beckman K.B."/>
            <person name="Gohl D.M."/>
        </authorList>
    </citation>
    <scope>NUCLEOTIDE SEQUENCE</scope>
    <source>
        <strain evidence="1">Duluth1</strain>
        <tissue evidence="1">Whole animal</tissue>
    </source>
</reference>